<reference evidence="7 8" key="2">
    <citation type="journal article" date="2013" name="Genome Biol. Evol.">
        <title>Genome sequencing of Giardia lamblia genotypes A2 and B isolates (DH and GS) and comparative analysis with the genomes of genotypes A1 and E (WB and Pig).</title>
        <authorList>
            <person name="Adam R.D."/>
            <person name="Dahlstrom E.W."/>
            <person name="Martens C.A."/>
            <person name="Bruno D.P."/>
            <person name="Barbian K.D."/>
            <person name="Ricklefs S.M."/>
            <person name="Hernandez M.M."/>
            <person name="Narla N.P."/>
            <person name="Patel R.B."/>
            <person name="Porcella S.F."/>
            <person name="Nash T.E."/>
        </authorList>
    </citation>
    <scope>NUCLEOTIDE SEQUENCE [LARGE SCALE GENOMIC DNA]</scope>
    <source>
        <strain evidence="7 8">DH</strain>
    </source>
</reference>
<dbReference type="VEuPathDB" id="GiardiaDB:DHA2_151807"/>
<comment type="pathway">
    <text evidence="5">Protein modification; protein ubiquitination.</text>
</comment>
<evidence type="ECO:0000259" key="6">
    <source>
        <dbReference type="PROSITE" id="PS51157"/>
    </source>
</evidence>
<evidence type="ECO:0000256" key="5">
    <source>
        <dbReference type="RuleBase" id="RU366018"/>
    </source>
</evidence>
<dbReference type="GO" id="GO:0005737">
    <property type="term" value="C:cytoplasm"/>
    <property type="evidence" value="ECO:0007669"/>
    <property type="project" value="TreeGrafter"/>
</dbReference>
<evidence type="ECO:0000256" key="3">
    <source>
        <dbReference type="ARBA" id="ARBA00022833"/>
    </source>
</evidence>
<dbReference type="VEuPathDB" id="GiardiaDB:GL50581_1779"/>
<organism evidence="7 8">
    <name type="scientific">Giardia intestinalis</name>
    <name type="common">Giardia lamblia</name>
    <dbReference type="NCBI Taxonomy" id="5741"/>
    <lineage>
        <taxon>Eukaryota</taxon>
        <taxon>Metamonada</taxon>
        <taxon>Diplomonadida</taxon>
        <taxon>Hexamitidae</taxon>
        <taxon>Giardiinae</taxon>
        <taxon>Giardia</taxon>
    </lineage>
</organism>
<dbReference type="PANTHER" id="PTHR21497">
    <property type="entry name" value="UBIQUITIN LIGASE E3 ALPHA-RELATED"/>
    <property type="match status" value="1"/>
</dbReference>
<dbReference type="Proteomes" id="UP000018320">
    <property type="component" value="Unassembled WGS sequence"/>
</dbReference>
<evidence type="ECO:0000313" key="8">
    <source>
        <dbReference type="Proteomes" id="UP000018320"/>
    </source>
</evidence>
<dbReference type="GO" id="GO:0016567">
    <property type="term" value="P:protein ubiquitination"/>
    <property type="evidence" value="ECO:0007669"/>
    <property type="project" value="UniProtKB-UniRule"/>
</dbReference>
<comment type="similarity">
    <text evidence="5">Belongs to the E3 ubiquitin-protein ligase UBR1-like family.</text>
</comment>
<keyword evidence="5" id="KW-0833">Ubl conjugation pathway</keyword>
<sequence>VMDGDNQTPLTKSPERSLWSMDKLIETLSILTAPEKASSMSLMRKGGIFDLATSFNVWSTNLFLSSNLRPDQGAAIVFNFLISRIFKEDYVTGLIRARTTSSSPALLGESVDKELKIREVLFGCSENPEHHTSLSQSPCLDLNDCSKFYYPESYIHSELFMKLHGEELPLSICGKVLNSHLGFKCQYCTTDKSSVMCLECFDESKHVGHEYRCFFSTGLCDCGSVVSTGKTGVCARHLGDNYSKNALSVYTGIVGSSCDLAMLCNVAVFLSVALLQSIIFPIEAFLTNLTAIDAGALGDSPAISIASAKRSDLECSVQSLVNNVFHHLFINVKIDGFWRILSKVLTIPVTNSTTVGDILAYDPVHQRYYRDVMAFAQKLVSSRRSLIAGISKLRSNALSLSMLMEDLAEGLVLSDIIFSLSLFKVILDKEKLCLSRTTTASGLEHDQRWLTVDSPALNDLLKFIVDGLIFEPIYRVFLCNIYHWYYPYLFIGALNNDISEGPWDLAADKLAHAFTHDPPMFYKYKPRFLQIQRAFAYGPISFSVVNEAIKQLSLIYNDKYAETFDAAYLHSYLLEDFKLPHRVIPQDNVWTRAPVQIYTEFNPVDEACHLIAGYILSTVYLSLSISFVPNYLHRERALLFREYIFKTLHDNYIDCGQLGAGIASTAAENGSLTDTIFNSIFRGLDESLPYMCCIPNGFLPISNLDNGEYGDDTRFAIEAHRSFFDVYLSSCIGVHHPIAYSGKMSNFTQSSFFHPLPAMALLAVISSLTTVDALQVMYGNHLEMDTEFGTTRYRNVLTYSDFTTYFTYGAWFAFTHGPFYNDNPMFPNDTISRKHCDAFKLAELRGKFGRNDFKIQTGNAYILSFLHLLCMFILTINNSEALSFEPLLQGAKEIEREQASVEALKTGSSTVEKFDYHELDLEVHIYHPIFLPLHYILGYTLGAVSTRNAFGISSVAVSDVIAQTIDRIISLNNYVEEPVSILKVQLFNLCCHYNNVLKGSSIFTEYLRASCLTPEEQKLAVEIGICDLAHDEEYVSPCLVRPRHTVWNQYQNIFWNEACLPGLNVRTRIALELVLLPFKTLIAIALNFSEMFVRSGMAQKYIFYVLMNSSRACSADLLSMGYACQSVLRFLYDQQESCPGGLEAFFFILFNLAERRIALEKDLAKVTNARALILKTAISFLCFDYSPRTVENQLALLYLPRLVDASPDDTVVSIVDSCMRLTFWREPTVMGTLAQVCDIIYPATDALNTDVYSITECAAYYRLNKKGWAYTSIYSPTVTGIDYVDAWERYCRETNQPQEDCSTDRRVPVPVPQCVAGLTALSNDVEKLDGDYADLISIHGNGLSPALTAAVMRIPCVGLYICQVFADAVLSHFTRTDVESSLRPTVVLCLCNTFFLLHHYTIRDVPEHAGTGAPSLVDPAVKKAVTETYDALYSYIKNVLDSGISHCFFNDSIMEFLRTVVYREKFQPEVSLVDSELSTTKPITKKPKRKLAFLKERLGPSKSGILMSIDDLTSLETLTSMSHEPAQNSNLDTQQLFPASVGKVLYEVVQSIIVNNDAQCYNCRLFDVPELPICQPVAFVPNSLNKLYANILKQSHKGDKEFSNILEHPWINPARQLFDKDLVLIAYPPLPADQHLEEIAHHTNHIKYKDAFRGVIFSKSTTLSIWNAIPLVHSLSDKLYDVPTVKYFIRVAGCKHFSHSSCLSFNKITSLPKTCSICRRFYNTCLPVVTAYKSQSSSPEGIAKLKEQLLEEFRLQSLAMAMCMSVLIYHGNATIALSTQQLYAEFVSASSFSLTESPTAQLLFPRRSARHQETSLAHSQNLIYSAWYIMFSDLILYNTFLTLHGFSIGLQSKLFTDSRLMTMLGSNLSSLGSVVLIAQITLSFLINRYGPNLCTIAFGPARMRCTHILQQELFMELHRSFVKVLETLIGILKDTERTPKTKNMYGFVDNISAESGSTEKVVYWAQGNSMTLTDREISQAILDQNDGRRELSLKAQCIIPSIYNFSQVNCYLGIFLQISNRIVGVIGFPLFMHYLGQLLACFDLLHPGEDVSLPFTNLYENPAVVFVALFLSYEVGLFSITEPSVLISEQQYHNLHSQYNSCPSDALSYQSYCQREALMARSLIVDHAHISMRHSSDYDLALFAESVAEALNELTTKLGYDEEQTPWNAGLIVELFTEINDTLGLAYQGWKTTSYSQDEILSNICANMPRFEHRKFVILATNALTAARSIVTPGELYLFVHAFKASHVLSAVGTFFGNTASEHNKVISSISSLEGYSLHARRFCMTHLRSFVDSRHSFTVAAPPSSYGLYSMIAGRDSLRITPLDYSRRYLYKVFPFSYTAVKALKKYITDKHACPYCKYTPERSKNDEINLIVCMMCGQCFCNFCGHTHTNINIQETPDYLDIDRFLALHDSLDVWTPVIDISAKALHKYSIFISILHHSAACILPAVFYLPAQNKILCLNGTGVIWTQPAPMLSKYGDPDVNMRDGIPVRLAEEQVGRLFATVLINGLLDLPVEHNGFFSIPYYLG</sequence>
<keyword evidence="5" id="KW-0808">Transferase</keyword>
<dbReference type="InterPro" id="IPR003126">
    <property type="entry name" value="Znf_UBR"/>
</dbReference>
<dbReference type="GO" id="GO:0008270">
    <property type="term" value="F:zinc ion binding"/>
    <property type="evidence" value="ECO:0007669"/>
    <property type="project" value="UniProtKB-UniRule"/>
</dbReference>
<accession>V6TD53</accession>
<evidence type="ECO:0000313" key="7">
    <source>
        <dbReference type="EMBL" id="ESU36352.1"/>
    </source>
</evidence>
<dbReference type="GO" id="GO:0000151">
    <property type="term" value="C:ubiquitin ligase complex"/>
    <property type="evidence" value="ECO:0007669"/>
    <property type="project" value="TreeGrafter"/>
</dbReference>
<gene>
    <name evidence="7" type="ORF">DHA2_151807</name>
</gene>
<dbReference type="VEuPathDB" id="GiardiaDB:GL50803_0013708"/>
<dbReference type="CDD" id="cd19670">
    <property type="entry name" value="UBR-box_UBR1_2_3"/>
    <property type="match status" value="1"/>
</dbReference>
<keyword evidence="3 5" id="KW-0862">Zinc</keyword>
<comment type="function">
    <text evidence="5">Ubiquitin ligase protein which is a component of the N-end rule pathway. Recognizes and binds to proteins bearing specific N-terminal residues that are destabilizing according to the N-end rule, leading to their ubiquitination and subsequent degradation.</text>
</comment>
<dbReference type="GO" id="GO:0061630">
    <property type="term" value="F:ubiquitin protein ligase activity"/>
    <property type="evidence" value="ECO:0007669"/>
    <property type="project" value="UniProtKB-UniRule"/>
</dbReference>
<evidence type="ECO:0000256" key="2">
    <source>
        <dbReference type="ARBA" id="ARBA00022771"/>
    </source>
</evidence>
<dbReference type="Gene3D" id="2.10.110.30">
    <property type="match status" value="1"/>
</dbReference>
<dbReference type="PANTHER" id="PTHR21497:SF24">
    <property type="entry name" value="E3 UBIQUITIN-PROTEIN LIGASE UBR1"/>
    <property type="match status" value="1"/>
</dbReference>
<name>V6TD53_GIAIN</name>
<reference evidence="8" key="1">
    <citation type="submission" date="2012-02" db="EMBL/GenBank/DDBJ databases">
        <title>Genome sequencing of Giardia lamblia Genotypes A2 and B isolates (DH and GS) and comparative analysis with the genomes of Genotypes A1 and E (WB and Pig).</title>
        <authorList>
            <person name="Adam R."/>
            <person name="Dahlstrom E."/>
            <person name="Martens C."/>
            <person name="Bruno D."/>
            <person name="Barbian K."/>
            <person name="Porcella S.F."/>
            <person name="Nash T."/>
        </authorList>
    </citation>
    <scope>NUCLEOTIDE SEQUENCE</scope>
    <source>
        <strain evidence="8">DH</strain>
    </source>
</reference>
<keyword evidence="2 5" id="KW-0863">Zinc-finger</keyword>
<dbReference type="PROSITE" id="PS51157">
    <property type="entry name" value="ZF_UBR"/>
    <property type="match status" value="1"/>
</dbReference>
<comment type="caution">
    <text evidence="7">The sequence shown here is derived from an EMBL/GenBank/DDBJ whole genome shotgun (WGS) entry which is preliminary data.</text>
</comment>
<proteinExistence type="inferred from homology"/>
<evidence type="ECO:0000256" key="1">
    <source>
        <dbReference type="ARBA" id="ARBA00022723"/>
    </source>
</evidence>
<comment type="catalytic activity">
    <reaction evidence="5">
        <text>S-ubiquitinyl-[E2 ubiquitin-conjugating enzyme]-L-cysteine + [acceptor protein]-L-lysine = [E2 ubiquitin-conjugating enzyme]-L-cysteine + N(6)-ubiquitinyl-[acceptor protein]-L-lysine.</text>
        <dbReference type="EC" id="2.3.2.27"/>
    </reaction>
</comment>
<dbReference type="InterPro" id="IPR039164">
    <property type="entry name" value="UBR1-like"/>
</dbReference>
<feature type="zinc finger region" description="UBR-type" evidence="4">
    <location>
        <begin position="171"/>
        <end position="239"/>
    </location>
</feature>
<feature type="domain" description="UBR-type" evidence="6">
    <location>
        <begin position="171"/>
        <end position="239"/>
    </location>
</feature>
<evidence type="ECO:0000256" key="4">
    <source>
        <dbReference type="PROSITE-ProRule" id="PRU00508"/>
    </source>
</evidence>
<dbReference type="SMART" id="SM00396">
    <property type="entry name" value="ZnF_UBR1"/>
    <property type="match status" value="1"/>
</dbReference>
<dbReference type="EC" id="2.3.2.27" evidence="5"/>
<dbReference type="EMBL" id="AHGT01000049">
    <property type="protein sequence ID" value="ESU36352.1"/>
    <property type="molecule type" value="Genomic_DNA"/>
</dbReference>
<dbReference type="UniPathway" id="UPA00143"/>
<keyword evidence="1 5" id="KW-0479">Metal-binding</keyword>
<dbReference type="GO" id="GO:0071596">
    <property type="term" value="P:ubiquitin-dependent protein catabolic process via the N-end rule pathway"/>
    <property type="evidence" value="ECO:0007669"/>
    <property type="project" value="UniProtKB-UniRule"/>
</dbReference>
<protein>
    <recommendedName>
        <fullName evidence="5">E3 ubiquitin-protein ligase</fullName>
        <ecNumber evidence="5">2.3.2.27</ecNumber>
    </recommendedName>
</protein>
<dbReference type="Pfam" id="PF02207">
    <property type="entry name" value="zf-UBR"/>
    <property type="match status" value="1"/>
</dbReference>
<dbReference type="VEuPathDB" id="GiardiaDB:QR46_1371"/>
<feature type="non-terminal residue" evidence="7">
    <location>
        <position position="1"/>
    </location>
</feature>